<feature type="compositionally biased region" description="Polar residues" evidence="1">
    <location>
        <begin position="41"/>
        <end position="65"/>
    </location>
</feature>
<accession>H8GWT8</accession>
<dbReference type="EMBL" id="CP002191">
    <property type="protein sequence ID" value="AFD25744.1"/>
    <property type="molecule type" value="Genomic_DNA"/>
</dbReference>
<proteinExistence type="predicted"/>
<gene>
    <name evidence="2" type="ordered locus">DGo_CA1817</name>
</gene>
<dbReference type="HOGENOM" id="CLU_2179529_0_0_0"/>
<feature type="compositionally biased region" description="Basic and acidic residues" evidence="1">
    <location>
        <begin position="1"/>
        <end position="22"/>
    </location>
</feature>
<dbReference type="STRING" id="745776.DGo_CA1817"/>
<name>H8GWT8_DEIGI</name>
<dbReference type="PATRIC" id="fig|745776.4.peg.1866"/>
<organism evidence="2 3">
    <name type="scientific">Deinococcus gobiensis (strain DSM 21396 / JCM 16679 / CGMCC 1.7299 / I-0)</name>
    <dbReference type="NCBI Taxonomy" id="745776"/>
    <lineage>
        <taxon>Bacteria</taxon>
        <taxon>Thermotogati</taxon>
        <taxon>Deinococcota</taxon>
        <taxon>Deinococci</taxon>
        <taxon>Deinococcales</taxon>
        <taxon>Deinococcaceae</taxon>
        <taxon>Deinococcus</taxon>
    </lineage>
</organism>
<dbReference type="AlphaFoldDB" id="H8GWT8"/>
<keyword evidence="3" id="KW-1185">Reference proteome</keyword>
<protein>
    <submittedName>
        <fullName evidence="2">Uncharacterized protein</fullName>
    </submittedName>
</protein>
<evidence type="ECO:0000256" key="1">
    <source>
        <dbReference type="SAM" id="MobiDB-lite"/>
    </source>
</evidence>
<dbReference type="Proteomes" id="UP000007575">
    <property type="component" value="Chromosome"/>
</dbReference>
<dbReference type="RefSeq" id="WP_014685227.1">
    <property type="nucleotide sequence ID" value="NC_017790.1"/>
</dbReference>
<dbReference type="OrthoDB" id="71213at2"/>
<dbReference type="KEGG" id="dgo:DGo_CA1817"/>
<feature type="region of interest" description="Disordered" evidence="1">
    <location>
        <begin position="1"/>
        <end position="111"/>
    </location>
</feature>
<evidence type="ECO:0000313" key="2">
    <source>
        <dbReference type="EMBL" id="AFD25744.1"/>
    </source>
</evidence>
<evidence type="ECO:0000313" key="3">
    <source>
        <dbReference type="Proteomes" id="UP000007575"/>
    </source>
</evidence>
<reference evidence="2 3" key="1">
    <citation type="journal article" date="2012" name="PLoS ONE">
        <title>Genome sequence and transcriptome analysis of the radioresistant bacterium Deinococcus gobiensis: insights into the extreme environmental adaptations.</title>
        <authorList>
            <person name="Yuan M."/>
            <person name="Chen M."/>
            <person name="Zhang W."/>
            <person name="Lu W."/>
            <person name="Wang J."/>
            <person name="Yang M."/>
            <person name="Zhao P."/>
            <person name="Tang R."/>
            <person name="Li X."/>
            <person name="Hao Y."/>
            <person name="Zhou Z."/>
            <person name="Zhan Y."/>
            <person name="Yu H."/>
            <person name="Teng C."/>
            <person name="Yan Y."/>
            <person name="Ping S."/>
            <person name="Wang Y."/>
            <person name="Lin M."/>
        </authorList>
    </citation>
    <scope>NUCLEOTIDE SEQUENCE [LARGE SCALE GENOMIC DNA]</scope>
    <source>
        <strain evidence="2 3">I-0</strain>
    </source>
</reference>
<sequence length="111" mass="11284">METGKPDDTQAHSHVSEDRVMDRAQWNTGTPKNPGDPATEGQYTGVSDANASAGAQTSSAEQVAQQGAEPLRPVSRAGDANPSTYGGMQAGLPASGATSQPDQTVDAEEGA</sequence>